<dbReference type="SUPFAM" id="SSF56784">
    <property type="entry name" value="HAD-like"/>
    <property type="match status" value="1"/>
</dbReference>
<sequence length="889" mass="98547">MNSVELSTVLPRARRHRQLARLCSTIAAKSCSIVSFDVFDTILWRRVPEPTDLFTVLGARLRQSGHCATWVDEAAFRAMRIEAEQAARRACGPDSSEVSLLDIWRKMPLSLFGGASEEELVRAEIDLEREFTVVDPDIADVIELVRENDIPIVLVSDTYFTEDQLSYLLDRPELEALRDARVFRSHEHGRDKASGLWRIVLRELGCSPSQIVHIGDNEVADGRVPGKMGVRTVRYQRIDEDLDRVLRRERDYTGPVCGSLVMGVDPVEGDFGFTSLRAKTVQARPAAPSAAIDTAWRYGAAVLGPVLTGFAEWVAKKACDTGTRVVWCPMREGELLSELVNNAALARGRKVEAKPLWLSRHVVSVAAFASFDPDTVREFVRRSYELTVRQLLSTLGMRPGDVPSLVNRLDDIIDNHEIASQVTRALTEYPHLERRLSATTAAARERLLRALRDSGALDHPELTMVDLGWGGTIQYYLAKVLRLAGVDVVPSGLYLATNERSLRLYQDGLRIEGYLGQAGCPEDVVTALSRSPEVVEQCVNALCGSLLDFDDDGKPLLGPCVGGFDQNAQRRATQEGILAFQEQWHRYVTRAQGNWPDLTGTARHQLGRIMTAALKMPTAAEAGLFSTWQHEDNFGSASVTGLLPEDLLSAVPYLSPNDLDDLHMRDAFWPALLASADPALSAGVRARAAGHIESTVFEPSGEPFHTHLRFRTGDDRWHDGPRQRVRINHNGLSFARLNVEAADITDVSLAIPGRPALVRIDWIEAAVLAGGSPEYQLLRWDEPKDFAGLVFADCRWLGDNFVEFDFPYSAMWLPLAVRAGAPVTSTRVTIAFAMLPRSTSQLERRLPPAPRVARLSGRMREELKARGVRGVAVGAARVLQRQLLGRSDR</sequence>
<evidence type="ECO:0000313" key="2">
    <source>
        <dbReference type="Proteomes" id="UP000637578"/>
    </source>
</evidence>
<dbReference type="Gene3D" id="1.10.150.400">
    <property type="match status" value="1"/>
</dbReference>
<keyword evidence="2" id="KW-1185">Reference proteome</keyword>
<dbReference type="Gene3D" id="3.40.50.1000">
    <property type="entry name" value="HAD superfamily/HAD-like"/>
    <property type="match status" value="1"/>
</dbReference>
<dbReference type="EMBL" id="BMMK01000033">
    <property type="protein sequence ID" value="GGM74819.1"/>
    <property type="molecule type" value="Genomic_DNA"/>
</dbReference>
<reference evidence="1" key="2">
    <citation type="submission" date="2020-09" db="EMBL/GenBank/DDBJ databases">
        <authorList>
            <person name="Sun Q."/>
            <person name="Zhou Y."/>
        </authorList>
    </citation>
    <scope>NUCLEOTIDE SEQUENCE</scope>
    <source>
        <strain evidence="1">CGMCC 4.5737</strain>
    </source>
</reference>
<organism evidence="1 2">
    <name type="scientific">Longimycelium tulufanense</name>
    <dbReference type="NCBI Taxonomy" id="907463"/>
    <lineage>
        <taxon>Bacteria</taxon>
        <taxon>Bacillati</taxon>
        <taxon>Actinomycetota</taxon>
        <taxon>Actinomycetes</taxon>
        <taxon>Pseudonocardiales</taxon>
        <taxon>Pseudonocardiaceae</taxon>
        <taxon>Longimycelium</taxon>
    </lineage>
</organism>
<dbReference type="InterPro" id="IPR023214">
    <property type="entry name" value="HAD_sf"/>
</dbReference>
<comment type="caution">
    <text evidence="1">The sequence shown here is derived from an EMBL/GenBank/DDBJ whole genome shotgun (WGS) entry which is preliminary data.</text>
</comment>
<dbReference type="RefSeq" id="WP_189061037.1">
    <property type="nucleotide sequence ID" value="NZ_BMMK01000033.1"/>
</dbReference>
<proteinExistence type="predicted"/>
<accession>A0A8J3FYU0</accession>
<protein>
    <recommendedName>
        <fullName evidence="3">HAD family hydrolase</fullName>
    </recommendedName>
</protein>
<evidence type="ECO:0000313" key="1">
    <source>
        <dbReference type="EMBL" id="GGM74819.1"/>
    </source>
</evidence>
<gene>
    <name evidence="1" type="ORF">GCM10012275_51880</name>
</gene>
<dbReference type="InterPro" id="IPR036412">
    <property type="entry name" value="HAD-like_sf"/>
</dbReference>
<evidence type="ECO:0008006" key="3">
    <source>
        <dbReference type="Google" id="ProtNLM"/>
    </source>
</evidence>
<reference evidence="1" key="1">
    <citation type="journal article" date="2014" name="Int. J. Syst. Evol. Microbiol.">
        <title>Complete genome sequence of Corynebacterium casei LMG S-19264T (=DSM 44701T), isolated from a smear-ripened cheese.</title>
        <authorList>
            <consortium name="US DOE Joint Genome Institute (JGI-PGF)"/>
            <person name="Walter F."/>
            <person name="Albersmeier A."/>
            <person name="Kalinowski J."/>
            <person name="Ruckert C."/>
        </authorList>
    </citation>
    <scope>NUCLEOTIDE SEQUENCE</scope>
    <source>
        <strain evidence="1">CGMCC 4.5737</strain>
    </source>
</reference>
<dbReference type="Proteomes" id="UP000637578">
    <property type="component" value="Unassembled WGS sequence"/>
</dbReference>
<name>A0A8J3FYU0_9PSEU</name>
<dbReference type="AlphaFoldDB" id="A0A8J3FYU0"/>